<evidence type="ECO:0000259" key="8">
    <source>
        <dbReference type="Pfam" id="PF01643"/>
    </source>
</evidence>
<evidence type="ECO:0000313" key="10">
    <source>
        <dbReference type="EMBL" id="RKI91925.1"/>
    </source>
</evidence>
<protein>
    <submittedName>
        <fullName evidence="10">Acyl-[acyl-carrier-protein] thioesterase</fullName>
    </submittedName>
</protein>
<dbReference type="Pfam" id="PF01643">
    <property type="entry name" value="Acyl-ACP_TE"/>
    <property type="match status" value="1"/>
</dbReference>
<dbReference type="PANTHER" id="PTHR31727">
    <property type="entry name" value="OLEOYL-ACYL CARRIER PROTEIN THIOESTERASE 1, CHLOROPLASTIC"/>
    <property type="match status" value="1"/>
</dbReference>
<evidence type="ECO:0000313" key="11">
    <source>
        <dbReference type="Proteomes" id="UP000280696"/>
    </source>
</evidence>
<feature type="domain" description="Acyl-ACP thioesterase-like C-terminal" evidence="9">
    <location>
        <begin position="151"/>
        <end position="212"/>
    </location>
</feature>
<keyword evidence="11" id="KW-1185">Reference proteome</keyword>
<keyword evidence="7" id="KW-0275">Fatty acid biosynthesis</keyword>
<comment type="similarity">
    <text evidence="1">Belongs to the acyl-ACP thioesterase family.</text>
</comment>
<evidence type="ECO:0000256" key="6">
    <source>
        <dbReference type="ARBA" id="ARBA00023098"/>
    </source>
</evidence>
<keyword evidence="2" id="KW-0444">Lipid biosynthesis</keyword>
<evidence type="ECO:0000256" key="2">
    <source>
        <dbReference type="ARBA" id="ARBA00022516"/>
    </source>
</evidence>
<dbReference type="OrthoDB" id="9801517at2"/>
<evidence type="ECO:0000256" key="4">
    <source>
        <dbReference type="ARBA" id="ARBA00022832"/>
    </source>
</evidence>
<accession>A0A3A9AZW5</accession>
<dbReference type="Proteomes" id="UP000280696">
    <property type="component" value="Unassembled WGS sequence"/>
</dbReference>
<comment type="caution">
    <text evidence="10">The sequence shown here is derived from an EMBL/GenBank/DDBJ whole genome shotgun (WGS) entry which is preliminary data.</text>
</comment>
<dbReference type="Pfam" id="PF20791">
    <property type="entry name" value="Acyl-ACP_TE_C"/>
    <property type="match status" value="1"/>
</dbReference>
<dbReference type="AlphaFoldDB" id="A0A3A9AZW5"/>
<dbReference type="EMBL" id="RAYQ01000006">
    <property type="protein sequence ID" value="RKI91925.1"/>
    <property type="molecule type" value="Genomic_DNA"/>
</dbReference>
<dbReference type="InterPro" id="IPR049427">
    <property type="entry name" value="Acyl-ACP_TE_C"/>
</dbReference>
<dbReference type="GO" id="GO:0016297">
    <property type="term" value="F:fatty acyl-[ACP] hydrolase activity"/>
    <property type="evidence" value="ECO:0007669"/>
    <property type="project" value="InterPro"/>
</dbReference>
<organism evidence="10 11">
    <name type="scientific">Parablautia intestinalis</name>
    <dbReference type="NCBI Taxonomy" id="2320100"/>
    <lineage>
        <taxon>Bacteria</taxon>
        <taxon>Bacillati</taxon>
        <taxon>Bacillota</taxon>
        <taxon>Clostridia</taxon>
        <taxon>Lachnospirales</taxon>
        <taxon>Lachnospiraceae</taxon>
        <taxon>Parablautia</taxon>
    </lineage>
</organism>
<evidence type="ECO:0000256" key="1">
    <source>
        <dbReference type="ARBA" id="ARBA00006500"/>
    </source>
</evidence>
<gene>
    <name evidence="10" type="ORF">D7V94_07505</name>
</gene>
<evidence type="ECO:0000256" key="3">
    <source>
        <dbReference type="ARBA" id="ARBA00022801"/>
    </source>
</evidence>
<dbReference type="InterPro" id="IPR045023">
    <property type="entry name" value="FATA/B"/>
</dbReference>
<dbReference type="SUPFAM" id="SSF54637">
    <property type="entry name" value="Thioesterase/thiol ester dehydrase-isomerase"/>
    <property type="match status" value="2"/>
</dbReference>
<keyword evidence="6" id="KW-0443">Lipid metabolism</keyword>
<evidence type="ECO:0000256" key="7">
    <source>
        <dbReference type="ARBA" id="ARBA00023160"/>
    </source>
</evidence>
<dbReference type="PANTHER" id="PTHR31727:SF6">
    <property type="entry name" value="OLEOYL-ACYL CARRIER PROTEIN THIOESTERASE 1, CHLOROPLASTIC"/>
    <property type="match status" value="1"/>
</dbReference>
<dbReference type="RefSeq" id="WP_120468402.1">
    <property type="nucleotide sequence ID" value="NZ_RAYQ01000006.1"/>
</dbReference>
<name>A0A3A9AZW5_9FIRM</name>
<dbReference type="InterPro" id="IPR029069">
    <property type="entry name" value="HotDog_dom_sf"/>
</dbReference>
<keyword evidence="4" id="KW-0276">Fatty acid metabolism</keyword>
<reference evidence="10 11" key="1">
    <citation type="submission" date="2018-09" db="EMBL/GenBank/DDBJ databases">
        <title>Murine metabolic-syndrome-specific gut microbial biobank.</title>
        <authorList>
            <person name="Liu C."/>
        </authorList>
    </citation>
    <scope>NUCLEOTIDE SEQUENCE [LARGE SCALE GENOMIC DNA]</scope>
    <source>
        <strain evidence="10 11">0.1xD8-82</strain>
    </source>
</reference>
<keyword evidence="5" id="KW-0809">Transit peptide</keyword>
<dbReference type="CDD" id="cd00586">
    <property type="entry name" value="4HBT"/>
    <property type="match status" value="1"/>
</dbReference>
<feature type="domain" description="Acyl-ACP thioesterase N-terminal hotdog" evidence="8">
    <location>
        <begin position="3"/>
        <end position="128"/>
    </location>
</feature>
<dbReference type="GO" id="GO:0000036">
    <property type="term" value="F:acyl carrier activity"/>
    <property type="evidence" value="ECO:0007669"/>
    <property type="project" value="TreeGrafter"/>
</dbReference>
<sequence length="241" mass="27834">MYSYKSRIRYSELDESGHLRLESLLDYFQDCSTFQSEDLGLGVDCLKERHLVWVMSFWQIVVERYPNLGETVTIGTAPYDFKGFLGFRNFLMTDEKGDRLACANTIWSLLNTQTGMPVKAPEDMREKYILEPKLDMEYASRKIQISENMEQQEKVPIRPRHLDTNHHVNNGQFVKIAIDSLKSSGRIKQLRAEYKKQVVLGDVLTPYTMIETGNKTTVALKDGTEKVCCIVEFQEEGDQIK</sequence>
<proteinExistence type="inferred from homology"/>
<evidence type="ECO:0000256" key="5">
    <source>
        <dbReference type="ARBA" id="ARBA00022946"/>
    </source>
</evidence>
<dbReference type="InterPro" id="IPR002864">
    <property type="entry name" value="Acyl-ACP_thioesterase_NHD"/>
</dbReference>
<dbReference type="Gene3D" id="3.10.129.10">
    <property type="entry name" value="Hotdog Thioesterase"/>
    <property type="match status" value="1"/>
</dbReference>
<evidence type="ECO:0000259" key="9">
    <source>
        <dbReference type="Pfam" id="PF20791"/>
    </source>
</evidence>
<keyword evidence="3" id="KW-0378">Hydrolase</keyword>